<evidence type="ECO:0000256" key="1">
    <source>
        <dbReference type="SAM" id="MobiDB-lite"/>
    </source>
</evidence>
<evidence type="ECO:0000313" key="2">
    <source>
        <dbReference type="EMBL" id="RPA70519.1"/>
    </source>
</evidence>
<organism evidence="2 3">
    <name type="scientific">Ascobolus immersus RN42</name>
    <dbReference type="NCBI Taxonomy" id="1160509"/>
    <lineage>
        <taxon>Eukaryota</taxon>
        <taxon>Fungi</taxon>
        <taxon>Dikarya</taxon>
        <taxon>Ascomycota</taxon>
        <taxon>Pezizomycotina</taxon>
        <taxon>Pezizomycetes</taxon>
        <taxon>Pezizales</taxon>
        <taxon>Ascobolaceae</taxon>
        <taxon>Ascobolus</taxon>
    </lineage>
</organism>
<dbReference type="Proteomes" id="UP000275078">
    <property type="component" value="Unassembled WGS sequence"/>
</dbReference>
<reference evidence="2 3" key="1">
    <citation type="journal article" date="2018" name="Nat. Ecol. Evol.">
        <title>Pezizomycetes genomes reveal the molecular basis of ectomycorrhizal truffle lifestyle.</title>
        <authorList>
            <person name="Murat C."/>
            <person name="Payen T."/>
            <person name="Noel B."/>
            <person name="Kuo A."/>
            <person name="Morin E."/>
            <person name="Chen J."/>
            <person name="Kohler A."/>
            <person name="Krizsan K."/>
            <person name="Balestrini R."/>
            <person name="Da Silva C."/>
            <person name="Montanini B."/>
            <person name="Hainaut M."/>
            <person name="Levati E."/>
            <person name="Barry K.W."/>
            <person name="Belfiori B."/>
            <person name="Cichocki N."/>
            <person name="Clum A."/>
            <person name="Dockter R.B."/>
            <person name="Fauchery L."/>
            <person name="Guy J."/>
            <person name="Iotti M."/>
            <person name="Le Tacon F."/>
            <person name="Lindquist E.A."/>
            <person name="Lipzen A."/>
            <person name="Malagnac F."/>
            <person name="Mello A."/>
            <person name="Molinier V."/>
            <person name="Miyauchi S."/>
            <person name="Poulain J."/>
            <person name="Riccioni C."/>
            <person name="Rubini A."/>
            <person name="Sitrit Y."/>
            <person name="Splivallo R."/>
            <person name="Traeger S."/>
            <person name="Wang M."/>
            <person name="Zifcakova L."/>
            <person name="Wipf D."/>
            <person name="Zambonelli A."/>
            <person name="Paolocci F."/>
            <person name="Nowrousian M."/>
            <person name="Ottonello S."/>
            <person name="Baldrian P."/>
            <person name="Spatafora J.W."/>
            <person name="Henrissat B."/>
            <person name="Nagy L.G."/>
            <person name="Aury J.M."/>
            <person name="Wincker P."/>
            <person name="Grigoriev I.V."/>
            <person name="Bonfante P."/>
            <person name="Martin F.M."/>
        </authorList>
    </citation>
    <scope>NUCLEOTIDE SEQUENCE [LARGE SCALE GENOMIC DNA]</scope>
    <source>
        <strain evidence="2 3">RN42</strain>
    </source>
</reference>
<gene>
    <name evidence="2" type="ORF">BJ508DRAFT_337121</name>
</gene>
<proteinExistence type="predicted"/>
<dbReference type="EMBL" id="ML120313">
    <property type="protein sequence ID" value="RPA70519.1"/>
    <property type="molecule type" value="Genomic_DNA"/>
</dbReference>
<dbReference type="AlphaFoldDB" id="A0A3N4H671"/>
<name>A0A3N4H671_ASCIM</name>
<keyword evidence="3" id="KW-1185">Reference proteome</keyword>
<accession>A0A3N4H671</accession>
<sequence length="187" mass="21125">MSPNANSNFTNNKNFNAVREFFLEAEKENIAPGNNQSQATTPRPRRPPYGFEDQAELDTAWFQFFYPYTANNRPSRTKAPPMDLQTDSEAETEILTDTEQESVAVPEISPWNEVQTLHSDPPFLPSQQDYHVALELNGPWGDMCSRRVQPEYSCLPLKRKGAASDYGGIVDDEILNKELESSPPAQK</sequence>
<feature type="compositionally biased region" description="Polar residues" evidence="1">
    <location>
        <begin position="32"/>
        <end position="41"/>
    </location>
</feature>
<evidence type="ECO:0000313" key="3">
    <source>
        <dbReference type="Proteomes" id="UP000275078"/>
    </source>
</evidence>
<feature type="region of interest" description="Disordered" evidence="1">
    <location>
        <begin position="27"/>
        <end position="51"/>
    </location>
</feature>
<protein>
    <submittedName>
        <fullName evidence="2">Uncharacterized protein</fullName>
    </submittedName>
</protein>
<feature type="non-terminal residue" evidence="2">
    <location>
        <position position="187"/>
    </location>
</feature>